<name>A0A0M3IE82_ASCLU</name>
<evidence type="ECO:0000313" key="1">
    <source>
        <dbReference type="Proteomes" id="UP000036681"/>
    </source>
</evidence>
<organism evidence="1 2">
    <name type="scientific">Ascaris lumbricoides</name>
    <name type="common">Giant roundworm</name>
    <dbReference type="NCBI Taxonomy" id="6252"/>
    <lineage>
        <taxon>Eukaryota</taxon>
        <taxon>Metazoa</taxon>
        <taxon>Ecdysozoa</taxon>
        <taxon>Nematoda</taxon>
        <taxon>Chromadorea</taxon>
        <taxon>Rhabditida</taxon>
        <taxon>Spirurina</taxon>
        <taxon>Ascaridomorpha</taxon>
        <taxon>Ascaridoidea</taxon>
        <taxon>Ascarididae</taxon>
        <taxon>Ascaris</taxon>
    </lineage>
</organism>
<dbReference type="AlphaFoldDB" id="A0A0M3IE82"/>
<accession>A0A0M3IE82</accession>
<dbReference type="Proteomes" id="UP000036681">
    <property type="component" value="Unplaced"/>
</dbReference>
<reference evidence="2" key="1">
    <citation type="submission" date="2017-02" db="UniProtKB">
        <authorList>
            <consortium name="WormBaseParasite"/>
        </authorList>
    </citation>
    <scope>IDENTIFICATION</scope>
</reference>
<evidence type="ECO:0000313" key="2">
    <source>
        <dbReference type="WBParaSite" id="ALUE_0001639001-mRNA-1"/>
    </source>
</evidence>
<proteinExistence type="predicted"/>
<keyword evidence="1" id="KW-1185">Reference proteome</keyword>
<protein>
    <submittedName>
        <fullName evidence="2">FERM domain-containing protein</fullName>
    </submittedName>
</protein>
<dbReference type="WBParaSite" id="ALUE_0001639001-mRNA-1">
    <property type="protein sequence ID" value="ALUE_0001639001-mRNA-1"/>
    <property type="gene ID" value="ALUE_0001639001"/>
</dbReference>
<sequence length="67" mass="7477">MNVSVRTVGGEKLIVELVDESDVMKQLPSSADLRELSSQLQGERLVLAVVHHAGIHFYDVDHRPLQL</sequence>